<evidence type="ECO:0000256" key="1">
    <source>
        <dbReference type="SAM" id="MobiDB-lite"/>
    </source>
</evidence>
<dbReference type="SUPFAM" id="SSF53955">
    <property type="entry name" value="Lysozyme-like"/>
    <property type="match status" value="1"/>
</dbReference>
<dbReference type="EMBL" id="BSFI01000007">
    <property type="protein sequence ID" value="GLK67947.1"/>
    <property type="molecule type" value="Genomic_DNA"/>
</dbReference>
<dbReference type="Proteomes" id="UP001143372">
    <property type="component" value="Unassembled WGS sequence"/>
</dbReference>
<feature type="compositionally biased region" description="Basic and acidic residues" evidence="1">
    <location>
        <begin position="95"/>
        <end position="104"/>
    </location>
</feature>
<dbReference type="AlphaFoldDB" id="A0A9W6MVH6"/>
<protein>
    <recommendedName>
        <fullName evidence="4">Lytic transglycosylase domain-containing protein</fullName>
    </recommendedName>
</protein>
<evidence type="ECO:0000313" key="2">
    <source>
        <dbReference type="EMBL" id="GLK67947.1"/>
    </source>
</evidence>
<evidence type="ECO:0008006" key="4">
    <source>
        <dbReference type="Google" id="ProtNLM"/>
    </source>
</evidence>
<dbReference type="Gene3D" id="1.10.530.10">
    <property type="match status" value="1"/>
</dbReference>
<proteinExistence type="predicted"/>
<accession>A0A9W6MVH6</accession>
<evidence type="ECO:0000313" key="3">
    <source>
        <dbReference type="Proteomes" id="UP001143372"/>
    </source>
</evidence>
<gene>
    <name evidence="2" type="ORF">GCM10008179_15850</name>
</gene>
<sequence>MQLISPADAAGRVTAALSHAAQATGAGLEYLLQTAKRESSLSAAAQAPTSSARGLFQFIDQTWLQVLKEEGPSPGPAGEAADVSRTASGKYAVADPRRRAEPLALRDDPTASALLEPAVSLPSPAPFRAFRIARQ</sequence>
<organism evidence="2 3">
    <name type="scientific">Hansschlegelia plantiphila</name>
    <dbReference type="NCBI Taxonomy" id="374655"/>
    <lineage>
        <taxon>Bacteria</taxon>
        <taxon>Pseudomonadati</taxon>
        <taxon>Pseudomonadota</taxon>
        <taxon>Alphaproteobacteria</taxon>
        <taxon>Hyphomicrobiales</taxon>
        <taxon>Methylopilaceae</taxon>
        <taxon>Hansschlegelia</taxon>
    </lineage>
</organism>
<reference evidence="2" key="2">
    <citation type="submission" date="2023-01" db="EMBL/GenBank/DDBJ databases">
        <authorList>
            <person name="Sun Q."/>
            <person name="Evtushenko L."/>
        </authorList>
    </citation>
    <scope>NUCLEOTIDE SEQUENCE</scope>
    <source>
        <strain evidence="2">VKM B-2347</strain>
    </source>
</reference>
<comment type="caution">
    <text evidence="2">The sequence shown here is derived from an EMBL/GenBank/DDBJ whole genome shotgun (WGS) entry which is preliminary data.</text>
</comment>
<dbReference type="RefSeq" id="WP_271168186.1">
    <property type="nucleotide sequence ID" value="NZ_BSFI01000007.1"/>
</dbReference>
<name>A0A9W6MVH6_9HYPH</name>
<dbReference type="InterPro" id="IPR023346">
    <property type="entry name" value="Lysozyme-like_dom_sf"/>
</dbReference>
<feature type="region of interest" description="Disordered" evidence="1">
    <location>
        <begin position="68"/>
        <end position="104"/>
    </location>
</feature>
<reference evidence="2" key="1">
    <citation type="journal article" date="2014" name="Int. J. Syst. Evol. Microbiol.">
        <title>Complete genome sequence of Corynebacterium casei LMG S-19264T (=DSM 44701T), isolated from a smear-ripened cheese.</title>
        <authorList>
            <consortium name="US DOE Joint Genome Institute (JGI-PGF)"/>
            <person name="Walter F."/>
            <person name="Albersmeier A."/>
            <person name="Kalinowski J."/>
            <person name="Ruckert C."/>
        </authorList>
    </citation>
    <scope>NUCLEOTIDE SEQUENCE</scope>
    <source>
        <strain evidence="2">VKM B-2347</strain>
    </source>
</reference>
<keyword evidence="3" id="KW-1185">Reference proteome</keyword>